<dbReference type="InterPro" id="IPR036465">
    <property type="entry name" value="vWFA_dom_sf"/>
</dbReference>
<dbReference type="PANTHER" id="PTHR47763">
    <property type="entry name" value="ALPHA-PROTEIN KINASE VWKA"/>
    <property type="match status" value="1"/>
</dbReference>
<keyword evidence="1" id="KW-0808">Transferase</keyword>
<dbReference type="InterPro" id="IPR052969">
    <property type="entry name" value="Thr-specific_kinase-like"/>
</dbReference>
<keyword evidence="6" id="KW-0862">Zinc</keyword>
<dbReference type="Proteomes" id="UP001296104">
    <property type="component" value="Unassembled WGS sequence"/>
</dbReference>
<dbReference type="InterPro" id="IPR013083">
    <property type="entry name" value="Znf_RING/FYVE/PHD"/>
</dbReference>
<dbReference type="InterPro" id="IPR044066">
    <property type="entry name" value="TRIAD_supradom"/>
</dbReference>
<gene>
    <name evidence="10" type="ORF">LECACI_7A006051</name>
</gene>
<dbReference type="Gene3D" id="3.40.50.410">
    <property type="entry name" value="von Willebrand factor, type A domain"/>
    <property type="match status" value="1"/>
</dbReference>
<feature type="domain" description="RING-type" evidence="9">
    <location>
        <begin position="878"/>
        <end position="1071"/>
    </location>
</feature>
<evidence type="ECO:0000256" key="2">
    <source>
        <dbReference type="ARBA" id="ARBA00022723"/>
    </source>
</evidence>
<keyword evidence="2" id="KW-0479">Metal-binding</keyword>
<feature type="domain" description="RING-type" evidence="8">
    <location>
        <begin position="882"/>
        <end position="936"/>
    </location>
</feature>
<organism evidence="10 11">
    <name type="scientific">Lecanosticta acicola</name>
    <dbReference type="NCBI Taxonomy" id="111012"/>
    <lineage>
        <taxon>Eukaryota</taxon>
        <taxon>Fungi</taxon>
        <taxon>Dikarya</taxon>
        <taxon>Ascomycota</taxon>
        <taxon>Pezizomycotina</taxon>
        <taxon>Dothideomycetes</taxon>
        <taxon>Dothideomycetidae</taxon>
        <taxon>Mycosphaerellales</taxon>
        <taxon>Mycosphaerellaceae</taxon>
        <taxon>Lecanosticta</taxon>
    </lineage>
</organism>
<dbReference type="EMBL" id="CAVMBE010000041">
    <property type="protein sequence ID" value="CAK4030893.1"/>
    <property type="molecule type" value="Genomic_DNA"/>
</dbReference>
<evidence type="ECO:0000259" key="8">
    <source>
        <dbReference type="PROSITE" id="PS50089"/>
    </source>
</evidence>
<name>A0AAI9EC61_9PEZI</name>
<dbReference type="GO" id="GO:0004674">
    <property type="term" value="F:protein serine/threonine kinase activity"/>
    <property type="evidence" value="ECO:0007669"/>
    <property type="project" value="TreeGrafter"/>
</dbReference>
<evidence type="ECO:0000256" key="5">
    <source>
        <dbReference type="ARBA" id="ARBA00022786"/>
    </source>
</evidence>
<dbReference type="Gene3D" id="1.20.120.1750">
    <property type="match status" value="1"/>
</dbReference>
<dbReference type="SUPFAM" id="SSF57850">
    <property type="entry name" value="RING/U-box"/>
    <property type="match status" value="1"/>
</dbReference>
<dbReference type="GO" id="GO:0008270">
    <property type="term" value="F:zinc ion binding"/>
    <property type="evidence" value="ECO:0007669"/>
    <property type="project" value="UniProtKB-KW"/>
</dbReference>
<keyword evidence="4 7" id="KW-0863">Zinc-finger</keyword>
<dbReference type="SUPFAM" id="SSF53300">
    <property type="entry name" value="vWA-like"/>
    <property type="match status" value="1"/>
</dbReference>
<reference evidence="10" key="1">
    <citation type="submission" date="2023-11" db="EMBL/GenBank/DDBJ databases">
        <authorList>
            <person name="Alioto T."/>
            <person name="Alioto T."/>
            <person name="Gomez Garrido J."/>
        </authorList>
    </citation>
    <scope>NUCLEOTIDE SEQUENCE</scope>
</reference>
<dbReference type="AlphaFoldDB" id="A0AAI9EC61"/>
<evidence type="ECO:0000256" key="1">
    <source>
        <dbReference type="ARBA" id="ARBA00022679"/>
    </source>
</evidence>
<dbReference type="GO" id="GO:0005737">
    <property type="term" value="C:cytoplasm"/>
    <property type="evidence" value="ECO:0007669"/>
    <property type="project" value="TreeGrafter"/>
</dbReference>
<evidence type="ECO:0000256" key="7">
    <source>
        <dbReference type="PROSITE-ProRule" id="PRU00175"/>
    </source>
</evidence>
<keyword evidence="3" id="KW-0677">Repeat</keyword>
<dbReference type="PROSITE" id="PS50089">
    <property type="entry name" value="ZF_RING_2"/>
    <property type="match status" value="1"/>
</dbReference>
<evidence type="ECO:0000256" key="4">
    <source>
        <dbReference type="ARBA" id="ARBA00022771"/>
    </source>
</evidence>
<sequence>MEMACHTSAPEAGESAVENVVPRAAVLPSRSLSGNVNMETSEAIDLLILVDATASMSRFLASLRQSLPQIISISALTNCFQRIGLLAYRDYCDKDLLEWSGWMNVELMENDAEQPDLVDIAGRLVASGGGDYPEATKTGLAKAYEVMRSDAKTLLLLYTDAPPHARLEEYAGNKNDLSEQEALLRKESYGGTGHLFADWVSAASTLRSGKKMAQVMCLLDRGYRREDHYYQFLSTATDGACLQLRGSEPREISETTIEMLMAWMGVRKEGAGEVNLPAEFTHYQDGAIGMTGLQSELDPGATEHLRPQRFKAMVDVLRVPLTRKNLEALLPKKATPLQDLATTYKQSERYRALVTTHLRRIIERDVTSISLNPVFGSLWRTFCNHRENDSRQDMLNLFGLKVDALRDANERAKLKTWLEESYDYTAEVMETIETVQEAERFPCVCLDPTLTFTMERDGDEEGDEEHKPITTFRRDELLEIGRSCDWRILRRLGRVLTRLTFIESAETMPAHLSGSDVTKIPMALADKRYGRRFWKILLHIVVPGTMLGGRSGALLAALAIRLGIQPLVQAAETEMLLWRDRWNNIEIPETWNTSCLSLLLDADEAYLRRHVKGILLDKDRDLFKRLVEYKMLEMNLKTTLHAKVGWRPDKSLIRGGKTILCKSCEYPRSVTVMGSEGICGPCWCNKNDEEEPYDIHIGMGKNVDGIPRSYWYECSVRECRAQYVVYNVDGLNVRPKCHYCREGQRAPVVECIKCCSRTIWPEEYRSEEDSDHFTCSGCQDGKETIVELEVTADALREENGQDWLLQNEDQKLKQPFNGRSLYNAASTSVPLDDFCDRVRILPARDAKDVRLRYQGKPLHNSLALVEELYSWIFRRRTESATCSLCFGNLRKDASLPACGRSGCQQRVCKACLGGWYGLNRAGRIINTAALHCPFCRRAPTAKTLSRCGRGVHAIGGLADAVARSGEWIYAWCHCCGYAKEYIERVCAAGAPEEVQNFTCQECRVSEGRMRKTRHCPGCGIETEKIGGCDHVQCTQCSVHWCFFCGERQHEKDIYAHMREEHGGYYGGLEYDDGYDEEEEDYGDD</sequence>
<keyword evidence="5" id="KW-0833">Ubl conjugation pathway</keyword>
<evidence type="ECO:0000313" key="11">
    <source>
        <dbReference type="Proteomes" id="UP001296104"/>
    </source>
</evidence>
<evidence type="ECO:0000256" key="3">
    <source>
        <dbReference type="ARBA" id="ARBA00022737"/>
    </source>
</evidence>
<accession>A0AAI9EC61</accession>
<evidence type="ECO:0000259" key="9">
    <source>
        <dbReference type="PROSITE" id="PS51873"/>
    </source>
</evidence>
<dbReference type="PROSITE" id="PS51873">
    <property type="entry name" value="TRIAD"/>
    <property type="match status" value="1"/>
</dbReference>
<evidence type="ECO:0000313" key="10">
    <source>
        <dbReference type="EMBL" id="CAK4030893.1"/>
    </source>
</evidence>
<evidence type="ECO:0000256" key="6">
    <source>
        <dbReference type="ARBA" id="ARBA00022833"/>
    </source>
</evidence>
<dbReference type="PANTHER" id="PTHR47763:SF1">
    <property type="entry name" value="DUF659 DOMAIN-CONTAINING PROTEIN"/>
    <property type="match status" value="1"/>
</dbReference>
<comment type="caution">
    <text evidence="10">The sequence shown here is derived from an EMBL/GenBank/DDBJ whole genome shotgun (WGS) entry which is preliminary data.</text>
</comment>
<dbReference type="Gene3D" id="3.30.40.10">
    <property type="entry name" value="Zinc/RING finger domain, C3HC4 (zinc finger)"/>
    <property type="match status" value="1"/>
</dbReference>
<dbReference type="InterPro" id="IPR001841">
    <property type="entry name" value="Znf_RING"/>
</dbReference>
<proteinExistence type="predicted"/>
<keyword evidence="11" id="KW-1185">Reference proteome</keyword>
<protein>
    <submittedName>
        <fullName evidence="10">Ariadne-like RING finger</fullName>
    </submittedName>
</protein>